<dbReference type="Proteomes" id="UP000031518">
    <property type="component" value="Unassembled WGS sequence"/>
</dbReference>
<dbReference type="PANTHER" id="PTHR43861:SF1">
    <property type="entry name" value="TRANS-ACONITATE 2-METHYLTRANSFERASE"/>
    <property type="match status" value="1"/>
</dbReference>
<evidence type="ECO:0000259" key="1">
    <source>
        <dbReference type="Pfam" id="PF08241"/>
    </source>
</evidence>
<name>A0A0B6X2G4_9BACT</name>
<keyword evidence="2" id="KW-0808">Transferase</keyword>
<evidence type="ECO:0000313" key="2">
    <source>
        <dbReference type="EMBL" id="CDM67147.1"/>
    </source>
</evidence>
<feature type="domain" description="Methyltransferase type 11" evidence="1">
    <location>
        <begin position="63"/>
        <end position="158"/>
    </location>
</feature>
<keyword evidence="3" id="KW-1185">Reference proteome</keyword>
<dbReference type="GO" id="GO:0032259">
    <property type="term" value="P:methylation"/>
    <property type="evidence" value="ECO:0007669"/>
    <property type="project" value="UniProtKB-KW"/>
</dbReference>
<reference evidence="2 3" key="2">
    <citation type="submission" date="2015-01" db="EMBL/GenBank/DDBJ databases">
        <title>Complete genome sequence of Pyrinomonas methylaliphatogenes type strain K22T.</title>
        <authorList>
            <person name="Lee K.C.Y."/>
            <person name="Power J.F."/>
            <person name="Dunfield P.F."/>
            <person name="Morgan X.C."/>
            <person name="Huttenhower C."/>
            <person name="Stott M.B."/>
        </authorList>
    </citation>
    <scope>NUCLEOTIDE SEQUENCE [LARGE SCALE GENOMIC DNA]</scope>
    <source>
        <strain evidence="2 3">K22</strain>
    </source>
</reference>
<dbReference type="Pfam" id="PF08241">
    <property type="entry name" value="Methyltransf_11"/>
    <property type="match status" value="1"/>
</dbReference>
<dbReference type="SUPFAM" id="SSF53335">
    <property type="entry name" value="S-adenosyl-L-methionine-dependent methyltransferases"/>
    <property type="match status" value="1"/>
</dbReference>
<dbReference type="CDD" id="cd02440">
    <property type="entry name" value="AdoMet_MTases"/>
    <property type="match status" value="1"/>
</dbReference>
<gene>
    <name evidence="2" type="ORF">PYK22_03196</name>
</gene>
<proteinExistence type="predicted"/>
<dbReference type="STRING" id="454194.PYK22_03196"/>
<dbReference type="Gene3D" id="3.40.50.150">
    <property type="entry name" value="Vaccinia Virus protein VP39"/>
    <property type="match status" value="1"/>
</dbReference>
<evidence type="ECO:0000313" key="3">
    <source>
        <dbReference type="Proteomes" id="UP000031518"/>
    </source>
</evidence>
<reference evidence="2 3" key="1">
    <citation type="submission" date="2013-12" db="EMBL/GenBank/DDBJ databases">
        <authorList>
            <person name="Stott M."/>
        </authorList>
    </citation>
    <scope>NUCLEOTIDE SEQUENCE [LARGE SCALE GENOMIC DNA]</scope>
    <source>
        <strain evidence="2 3">K22</strain>
    </source>
</reference>
<organism evidence="2 3">
    <name type="scientific">Pyrinomonas methylaliphatogenes</name>
    <dbReference type="NCBI Taxonomy" id="454194"/>
    <lineage>
        <taxon>Bacteria</taxon>
        <taxon>Pseudomonadati</taxon>
        <taxon>Acidobacteriota</taxon>
        <taxon>Blastocatellia</taxon>
        <taxon>Blastocatellales</taxon>
        <taxon>Pyrinomonadaceae</taxon>
        <taxon>Pyrinomonas</taxon>
    </lineage>
</organism>
<dbReference type="OrthoDB" id="114146at2"/>
<dbReference type="InterPro" id="IPR029063">
    <property type="entry name" value="SAM-dependent_MTases_sf"/>
</dbReference>
<dbReference type="AlphaFoldDB" id="A0A0B6X2G4"/>
<protein>
    <submittedName>
        <fullName evidence="2">Methylase involved in ubiquinone/menaquinone biosynthesis</fullName>
    </submittedName>
</protein>
<dbReference type="RefSeq" id="WP_041979391.1">
    <property type="nucleotide sequence ID" value="NZ_CBXV010000009.1"/>
</dbReference>
<dbReference type="EMBL" id="CBXV010000009">
    <property type="protein sequence ID" value="CDM67147.1"/>
    <property type="molecule type" value="Genomic_DNA"/>
</dbReference>
<dbReference type="PANTHER" id="PTHR43861">
    <property type="entry name" value="TRANS-ACONITATE 2-METHYLTRANSFERASE-RELATED"/>
    <property type="match status" value="1"/>
</dbReference>
<sequence>MIDRTAASDVERDEHIERHNQYQRDYFGRRIKRTMRPGPSRHLQRQIEAAISFGDLRPGELILDVGCGMGRHAFLLAERGFRVEGLELSPFLIERLRHYDGGRYQITVHCGDIHRCPKELYGRYDALVGFFVLHHLADLERAFMEMAKLLRPGGRVIFIEPNPYNPLYYLQILITPGMSWQAEKGLLKMRAEVISSAMRKARLKLTAISRYGFLPPFLANRSCGAKLETRLERVSLWRGLLPFQIFRGDLA</sequence>
<dbReference type="GO" id="GO:0008757">
    <property type="term" value="F:S-adenosylmethionine-dependent methyltransferase activity"/>
    <property type="evidence" value="ECO:0007669"/>
    <property type="project" value="InterPro"/>
</dbReference>
<keyword evidence="2" id="KW-0489">Methyltransferase</keyword>
<dbReference type="InterPro" id="IPR013216">
    <property type="entry name" value="Methyltransf_11"/>
</dbReference>
<keyword evidence="2" id="KW-0830">Ubiquinone</keyword>
<accession>A0A0B6X2G4</accession>